<evidence type="ECO:0008006" key="4">
    <source>
        <dbReference type="Google" id="ProtNLM"/>
    </source>
</evidence>
<dbReference type="Proteomes" id="UP001445335">
    <property type="component" value="Unassembled WGS sequence"/>
</dbReference>
<keyword evidence="1" id="KW-1133">Transmembrane helix</keyword>
<gene>
    <name evidence="2" type="ORF">WJX81_005276</name>
</gene>
<organism evidence="2 3">
    <name type="scientific">Elliptochloris bilobata</name>
    <dbReference type="NCBI Taxonomy" id="381761"/>
    <lineage>
        <taxon>Eukaryota</taxon>
        <taxon>Viridiplantae</taxon>
        <taxon>Chlorophyta</taxon>
        <taxon>core chlorophytes</taxon>
        <taxon>Trebouxiophyceae</taxon>
        <taxon>Trebouxiophyceae incertae sedis</taxon>
        <taxon>Elliptochloris clade</taxon>
        <taxon>Elliptochloris</taxon>
    </lineage>
</organism>
<keyword evidence="1" id="KW-0812">Transmembrane</keyword>
<name>A0AAW1S5Q1_9CHLO</name>
<keyword evidence="1" id="KW-0472">Membrane</keyword>
<proteinExistence type="predicted"/>
<accession>A0AAW1S5Q1</accession>
<evidence type="ECO:0000313" key="3">
    <source>
        <dbReference type="Proteomes" id="UP001445335"/>
    </source>
</evidence>
<feature type="transmembrane region" description="Helical" evidence="1">
    <location>
        <begin position="186"/>
        <end position="206"/>
    </location>
</feature>
<keyword evidence="3" id="KW-1185">Reference proteome</keyword>
<comment type="caution">
    <text evidence="2">The sequence shown here is derived from an EMBL/GenBank/DDBJ whole genome shotgun (WGS) entry which is preliminary data.</text>
</comment>
<dbReference type="AlphaFoldDB" id="A0AAW1S5Q1"/>
<protein>
    <recommendedName>
        <fullName evidence="4">Plastid lipid-associated protein/fibrillin conserved domain-containing protein</fullName>
    </recommendedName>
</protein>
<sequence>MQRAAAAVDSSTSTVEEVLNRIAGSDGGEALPEEEQARVDALLEELEEAPRQDGKPAGGRFRTRWGRALFNTTGLFQSVLEPDLATNKVAFRLFGCVPGHVGLRGTVEPIGDDRDTVKVRFQRPELLLPGLALRIGPSSSVQLATTYLDARVRLGRGSRGSRFVFTRGGAADQAGMDAVGLHRTSLLGWTCLAVAGATCAWRSAALWRLGSLAARCSAVACGLLAAALVLAVWVDRAPLARLRGA</sequence>
<dbReference type="EMBL" id="JALJOU010000011">
    <property type="protein sequence ID" value="KAK9841011.1"/>
    <property type="molecule type" value="Genomic_DNA"/>
</dbReference>
<evidence type="ECO:0000313" key="2">
    <source>
        <dbReference type="EMBL" id="KAK9841011.1"/>
    </source>
</evidence>
<feature type="transmembrane region" description="Helical" evidence="1">
    <location>
        <begin position="212"/>
        <end position="234"/>
    </location>
</feature>
<evidence type="ECO:0000256" key="1">
    <source>
        <dbReference type="SAM" id="Phobius"/>
    </source>
</evidence>
<reference evidence="2 3" key="1">
    <citation type="journal article" date="2024" name="Nat. Commun.">
        <title>Phylogenomics reveals the evolutionary origins of lichenization in chlorophyte algae.</title>
        <authorList>
            <person name="Puginier C."/>
            <person name="Libourel C."/>
            <person name="Otte J."/>
            <person name="Skaloud P."/>
            <person name="Haon M."/>
            <person name="Grisel S."/>
            <person name="Petersen M."/>
            <person name="Berrin J.G."/>
            <person name="Delaux P.M."/>
            <person name="Dal Grande F."/>
            <person name="Keller J."/>
        </authorList>
    </citation>
    <scope>NUCLEOTIDE SEQUENCE [LARGE SCALE GENOMIC DNA]</scope>
    <source>
        <strain evidence="2 3">SAG 245.80</strain>
    </source>
</reference>